<evidence type="ECO:0000313" key="3">
    <source>
        <dbReference type="Proteomes" id="UP001300383"/>
    </source>
</evidence>
<accession>A0AAP4EWN0</accession>
<protein>
    <recommendedName>
        <fullName evidence="1">DUF6935 domain-containing protein</fullName>
    </recommendedName>
</protein>
<dbReference type="InterPro" id="IPR053907">
    <property type="entry name" value="DUF6935"/>
</dbReference>
<reference evidence="2 3" key="1">
    <citation type="submission" date="2023-05" db="EMBL/GenBank/DDBJ databases">
        <title>[ruminococcus] sp. nov., isolated from a pig farm feces dump.</title>
        <authorList>
            <person name="Chang Y.-H."/>
        </authorList>
    </citation>
    <scope>NUCLEOTIDE SEQUENCE [LARGE SCALE GENOMIC DNA]</scope>
    <source>
        <strain evidence="2 3">YH-rum2234</strain>
    </source>
</reference>
<feature type="domain" description="DUF6935" evidence="1">
    <location>
        <begin position="2"/>
        <end position="107"/>
    </location>
</feature>
<dbReference type="Pfam" id="PF22043">
    <property type="entry name" value="DUF6935"/>
    <property type="match status" value="1"/>
</dbReference>
<organism evidence="2 3">
    <name type="scientific">Fusibacillus kribbianus</name>
    <dbReference type="NCBI Taxonomy" id="3044208"/>
    <lineage>
        <taxon>Bacteria</taxon>
        <taxon>Bacillati</taxon>
        <taxon>Bacillota</taxon>
        <taxon>Clostridia</taxon>
        <taxon>Lachnospirales</taxon>
        <taxon>Lachnospiraceae</taxon>
        <taxon>Fusibacillus</taxon>
    </lineage>
</organism>
<evidence type="ECO:0000259" key="1">
    <source>
        <dbReference type="Pfam" id="PF22043"/>
    </source>
</evidence>
<dbReference type="AlphaFoldDB" id="A0AAP4EWN0"/>
<comment type="caution">
    <text evidence="2">The sequence shown here is derived from an EMBL/GenBank/DDBJ whole genome shotgun (WGS) entry which is preliminary data.</text>
</comment>
<sequence length="108" mass="11866">MDTPFKTAELTVCALCAYAAQLDIGIEQLNFLRGPRPLNGQDLSFLKDRFRGNRTYLPFSYFTGATPDNNYTPTEPFSVTVTSDAHSYDEQGYARLYIGSGGADSPAP</sequence>
<keyword evidence="3" id="KW-1185">Reference proteome</keyword>
<proteinExistence type="predicted"/>
<gene>
    <name evidence="2" type="ORF">QJ036_00105</name>
</gene>
<name>A0AAP4EWN0_9FIRM</name>
<evidence type="ECO:0000313" key="2">
    <source>
        <dbReference type="EMBL" id="MDI9240882.1"/>
    </source>
</evidence>
<dbReference type="Proteomes" id="UP001300383">
    <property type="component" value="Unassembled WGS sequence"/>
</dbReference>
<dbReference type="EMBL" id="JASGBQ010000001">
    <property type="protein sequence ID" value="MDI9240882.1"/>
    <property type="molecule type" value="Genomic_DNA"/>
</dbReference>